<dbReference type="EMBL" id="AP013035">
    <property type="protein sequence ID" value="BAT71369.1"/>
    <property type="molecule type" value="Genomic_DNA"/>
</dbReference>
<evidence type="ECO:0000256" key="3">
    <source>
        <dbReference type="SAM" id="Coils"/>
    </source>
</evidence>
<sequence length="355" mass="41169">MEERVRELLNKVRKGQINKEDIVLISEIARRTLKYLVEKNIPVTPENYQLFFFTFAHLMTSDKKEEFTDKDILETCKKIFQELHYPISLEQLRRIEKKAELLLKESSNTLQSSIAFLERHDQKLSQIEDSVKEKTTDKLEHLVEELTLEIKELRKENKALSTELKKATQKLSSLQEKLATHIEQGSLDFLTQVLTRAAFERILSVKLETFRQTFRQTGKPFCLIMLDPDDFKQINDKYGHLAGDQVLRSIAFTLKESVREEDAVARYGGDEFAVLISLPLNAAIKVAERIKENIEKLVIIWEDREIRVTVSMGIAEAKPTDNILSLIHRADKALYIAKKKGKNKIVTELELQEEQ</sequence>
<dbReference type="NCBIfam" id="TIGR00254">
    <property type="entry name" value="GGDEF"/>
    <property type="match status" value="1"/>
</dbReference>
<evidence type="ECO:0000259" key="4">
    <source>
        <dbReference type="PROSITE" id="PS50887"/>
    </source>
</evidence>
<dbReference type="FunFam" id="3.30.70.270:FF:000001">
    <property type="entry name" value="Diguanylate cyclase domain protein"/>
    <property type="match status" value="1"/>
</dbReference>
<dbReference type="Pfam" id="PF00990">
    <property type="entry name" value="GGDEF"/>
    <property type="match status" value="1"/>
</dbReference>
<evidence type="ECO:0000313" key="6">
    <source>
        <dbReference type="Proteomes" id="UP000063234"/>
    </source>
</evidence>
<dbReference type="PROSITE" id="PS50887">
    <property type="entry name" value="GGDEF"/>
    <property type="match status" value="1"/>
</dbReference>
<evidence type="ECO:0000256" key="2">
    <source>
        <dbReference type="ARBA" id="ARBA00034247"/>
    </source>
</evidence>
<dbReference type="AlphaFoldDB" id="A0A0S3QST0"/>
<dbReference type="SUPFAM" id="SSF55073">
    <property type="entry name" value="Nucleotide cyclase"/>
    <property type="match status" value="1"/>
</dbReference>
<dbReference type="SMART" id="SM00267">
    <property type="entry name" value="GGDEF"/>
    <property type="match status" value="1"/>
</dbReference>
<feature type="domain" description="GGDEF" evidence="4">
    <location>
        <begin position="219"/>
        <end position="350"/>
    </location>
</feature>
<keyword evidence="3" id="KW-0175">Coiled coil</keyword>
<dbReference type="PANTHER" id="PTHR45138:SF9">
    <property type="entry name" value="DIGUANYLATE CYCLASE DGCM-RELATED"/>
    <property type="match status" value="1"/>
</dbReference>
<dbReference type="GO" id="GO:0052621">
    <property type="term" value="F:diguanylate cyclase activity"/>
    <property type="evidence" value="ECO:0007669"/>
    <property type="project" value="UniProtKB-EC"/>
</dbReference>
<dbReference type="InterPro" id="IPR050469">
    <property type="entry name" value="Diguanylate_Cyclase"/>
</dbReference>
<dbReference type="InterPro" id="IPR029787">
    <property type="entry name" value="Nucleotide_cyclase"/>
</dbReference>
<gene>
    <name evidence="5" type="ORF">TST_0563</name>
</gene>
<dbReference type="Gene3D" id="3.30.70.270">
    <property type="match status" value="1"/>
</dbReference>
<dbReference type="PANTHER" id="PTHR45138">
    <property type="entry name" value="REGULATORY COMPONENTS OF SENSORY TRANSDUCTION SYSTEM"/>
    <property type="match status" value="1"/>
</dbReference>
<dbReference type="OrthoDB" id="9805474at2"/>
<dbReference type="STRING" id="1298851.TST_0563"/>
<dbReference type="InterPro" id="IPR000160">
    <property type="entry name" value="GGDEF_dom"/>
</dbReference>
<protein>
    <recommendedName>
        <fullName evidence="1">diguanylate cyclase</fullName>
        <ecNumber evidence="1">2.7.7.65</ecNumber>
    </recommendedName>
</protein>
<dbReference type="EC" id="2.7.7.65" evidence="1"/>
<organism evidence="5 6">
    <name type="scientific">Thermosulfidibacter takaii (strain DSM 17441 / JCM 13301 / NBRC 103674 / ABI70S6)</name>
    <dbReference type="NCBI Taxonomy" id="1298851"/>
    <lineage>
        <taxon>Bacteria</taxon>
        <taxon>Pseudomonadati</taxon>
        <taxon>Thermosulfidibacterota</taxon>
        <taxon>Thermosulfidibacteria</taxon>
        <taxon>Thermosulfidibacterales</taxon>
        <taxon>Thermosulfidibacteraceae</taxon>
    </lineage>
</organism>
<dbReference type="KEGG" id="ttk:TST_0563"/>
<evidence type="ECO:0000256" key="1">
    <source>
        <dbReference type="ARBA" id="ARBA00012528"/>
    </source>
</evidence>
<name>A0A0S3QST0_THET7</name>
<reference evidence="6" key="1">
    <citation type="journal article" date="2018" name="Science">
        <title>A primordial and reversible TCA cycle in a facultatively chemolithoautotrophic thermophile.</title>
        <authorList>
            <person name="Nunoura T."/>
            <person name="Chikaraishi Y."/>
            <person name="Izaki R."/>
            <person name="Suwa T."/>
            <person name="Sato T."/>
            <person name="Harada T."/>
            <person name="Mori K."/>
            <person name="Kato Y."/>
            <person name="Miyazaki M."/>
            <person name="Shimamura S."/>
            <person name="Yanagawa K."/>
            <person name="Shuto A."/>
            <person name="Ohkouchi N."/>
            <person name="Fujita N."/>
            <person name="Takaki Y."/>
            <person name="Atomi H."/>
            <person name="Takai K."/>
        </authorList>
    </citation>
    <scope>NUCLEOTIDE SEQUENCE [LARGE SCALE GENOMIC DNA]</scope>
    <source>
        <strain evidence="6">DSM 17441 / JCM 13301 / NBRC 103674 / ABI70S6</strain>
    </source>
</reference>
<dbReference type="RefSeq" id="WP_068549289.1">
    <property type="nucleotide sequence ID" value="NZ_AP013035.1"/>
</dbReference>
<feature type="coiled-coil region" evidence="3">
    <location>
        <begin position="89"/>
        <end position="184"/>
    </location>
</feature>
<dbReference type="InterPro" id="IPR043128">
    <property type="entry name" value="Rev_trsase/Diguanyl_cyclase"/>
</dbReference>
<comment type="catalytic activity">
    <reaction evidence="2">
        <text>2 GTP = 3',3'-c-di-GMP + 2 diphosphate</text>
        <dbReference type="Rhea" id="RHEA:24898"/>
        <dbReference type="ChEBI" id="CHEBI:33019"/>
        <dbReference type="ChEBI" id="CHEBI:37565"/>
        <dbReference type="ChEBI" id="CHEBI:58805"/>
        <dbReference type="EC" id="2.7.7.65"/>
    </reaction>
</comment>
<evidence type="ECO:0000313" key="5">
    <source>
        <dbReference type="EMBL" id="BAT71369.1"/>
    </source>
</evidence>
<dbReference type="CDD" id="cd01949">
    <property type="entry name" value="GGDEF"/>
    <property type="match status" value="1"/>
</dbReference>
<proteinExistence type="predicted"/>
<keyword evidence="6" id="KW-1185">Reference proteome</keyword>
<dbReference type="Proteomes" id="UP000063234">
    <property type="component" value="Chromosome"/>
</dbReference>
<accession>A0A0S3QST0</accession>